<evidence type="ECO:0000313" key="13">
    <source>
        <dbReference type="ZFIN" id="ZDB-GENE-041010-128"/>
    </source>
</evidence>
<name>A0A8M6Z122_DANRE</name>
<evidence type="ECO:0000256" key="8">
    <source>
        <dbReference type="ARBA" id="ARBA00022842"/>
    </source>
</evidence>
<evidence type="ECO:0000256" key="1">
    <source>
        <dbReference type="ARBA" id="ARBA00001946"/>
    </source>
</evidence>
<dbReference type="PROSITE" id="PS51462">
    <property type="entry name" value="NUDIX"/>
    <property type="match status" value="1"/>
</dbReference>
<dbReference type="AlphaFoldDB" id="A0A8M6Z122"/>
<accession>A0A8M6Z122</accession>
<sequence>MMKLKSNQTRTYDGDGYKKRAACLCFRNDTEQEVLLVSSSRHPDKWIVPGGGMEPEEEPNVAAAREVCEEAGVKGTLGRLVGIFENRDRKHRTYVYVLIVTEVLEDWEDSVNIGKSSGLGFGRKREWFKIDDAIQVLQCHKPVQASYFTALQEGCLNSNGTPLVATIGGGDLSPTYSINQSSVSDMR</sequence>
<dbReference type="GO" id="GO:0034432">
    <property type="term" value="F:bis(5'-adenosyl)-pentaphosphatase activity"/>
    <property type="evidence" value="ECO:0000318"/>
    <property type="project" value="GO_Central"/>
</dbReference>
<dbReference type="GeneID" id="450013"/>
<comment type="cofactor">
    <cofactor evidence="1">
        <name>Mg(2+)</name>
        <dbReference type="ChEBI" id="CHEBI:18420"/>
    </cofactor>
</comment>
<dbReference type="Pfam" id="PF00293">
    <property type="entry name" value="NUDIX"/>
    <property type="match status" value="1"/>
</dbReference>
<dbReference type="RefSeq" id="XP_017211962.1">
    <property type="nucleotide sequence ID" value="XM_017356473.4"/>
</dbReference>
<dbReference type="AGR" id="ZFIN:ZDB-GENE-041010-128"/>
<evidence type="ECO:0000313" key="11">
    <source>
        <dbReference type="Proteomes" id="UP000000437"/>
    </source>
</evidence>
<dbReference type="GO" id="GO:0005737">
    <property type="term" value="C:cytoplasm"/>
    <property type="evidence" value="ECO:0000318"/>
    <property type="project" value="GO_Central"/>
</dbReference>
<dbReference type="InterPro" id="IPR000086">
    <property type="entry name" value="NUDIX_hydrolase_dom"/>
</dbReference>
<dbReference type="CTD" id="450013"/>
<dbReference type="InterPro" id="IPR015797">
    <property type="entry name" value="NUDIX_hydrolase-like_dom_sf"/>
</dbReference>
<evidence type="ECO:0000256" key="9">
    <source>
        <dbReference type="ARBA" id="ARBA00033994"/>
    </source>
</evidence>
<dbReference type="InterPro" id="IPR047198">
    <property type="entry name" value="DDP-like_NUDIX"/>
</dbReference>
<dbReference type="GO" id="GO:1901907">
    <property type="term" value="P:diadenosine pentaphosphate catabolic process"/>
    <property type="evidence" value="ECO:0000318"/>
    <property type="project" value="GO_Central"/>
</dbReference>
<protein>
    <recommendedName>
        <fullName evidence="4">diphosphoinositol-polyphosphate diphosphatase</fullName>
        <ecNumber evidence="4">3.6.1.52</ecNumber>
    </recommendedName>
</protein>
<dbReference type="GO" id="GO:1901909">
    <property type="term" value="P:diadenosine hexaphosphate catabolic process"/>
    <property type="evidence" value="ECO:0000318"/>
    <property type="project" value="GO_Central"/>
</dbReference>
<comment type="catalytic activity">
    <reaction evidence="9">
        <text>diphospho-myo-inositol polyphosphate + H2O = myo-inositol polyphosphate + phosphate.</text>
        <dbReference type="EC" id="3.6.1.52"/>
    </reaction>
</comment>
<dbReference type="EC" id="3.6.1.52" evidence="4"/>
<evidence type="ECO:0000313" key="12">
    <source>
        <dbReference type="RefSeq" id="XP_017211962.1"/>
    </source>
</evidence>
<dbReference type="PANTHER" id="PTHR12629">
    <property type="entry name" value="DIPHOSPHOINOSITOL POLYPHOSPHATE PHOSPHOHYDROLASE"/>
    <property type="match status" value="1"/>
</dbReference>
<evidence type="ECO:0000256" key="3">
    <source>
        <dbReference type="ARBA" id="ARBA00008266"/>
    </source>
</evidence>
<evidence type="ECO:0000256" key="2">
    <source>
        <dbReference type="ARBA" id="ARBA00004496"/>
    </source>
</evidence>
<dbReference type="GO" id="GO:0005634">
    <property type="term" value="C:nucleus"/>
    <property type="evidence" value="ECO:0000318"/>
    <property type="project" value="GO_Central"/>
</dbReference>
<evidence type="ECO:0000256" key="4">
    <source>
        <dbReference type="ARBA" id="ARBA00012527"/>
    </source>
</evidence>
<reference evidence="12" key="1">
    <citation type="submission" date="2025-08" db="UniProtKB">
        <authorList>
            <consortium name="RefSeq"/>
        </authorList>
    </citation>
    <scope>IDENTIFICATION</scope>
    <source>
        <strain evidence="12">Tuebingen</strain>
        <tissue evidence="12">Fibroblasts and whole tissue</tissue>
    </source>
</reference>
<dbReference type="GO" id="GO:1901911">
    <property type="term" value="P:adenosine 5'-(hexahydrogen pentaphosphate) catabolic process"/>
    <property type="evidence" value="ECO:0000318"/>
    <property type="project" value="GO_Central"/>
</dbReference>
<dbReference type="Gene3D" id="3.90.79.10">
    <property type="entry name" value="Nucleoside Triphosphate Pyrophosphohydrolase"/>
    <property type="match status" value="1"/>
</dbReference>
<dbReference type="CDD" id="cd04666">
    <property type="entry name" value="NUDIX_DIPP2_like_Nudt4"/>
    <property type="match status" value="1"/>
</dbReference>
<dbReference type="GO" id="GO:0071543">
    <property type="term" value="P:diphosphoinositol polyphosphate metabolic process"/>
    <property type="evidence" value="ECO:0000318"/>
    <property type="project" value="GO_Central"/>
</dbReference>
<dbReference type="GO" id="GO:0046872">
    <property type="term" value="F:metal ion binding"/>
    <property type="evidence" value="ECO:0007669"/>
    <property type="project" value="UniProtKB-KW"/>
</dbReference>
<dbReference type="FunFam" id="3.90.79.10:FF:000002">
    <property type="entry name" value="diphosphoinositol polyphosphate phosphohydrolase 1"/>
    <property type="match status" value="1"/>
</dbReference>
<dbReference type="GO" id="GO:0000298">
    <property type="term" value="F:endopolyphosphatase activity"/>
    <property type="evidence" value="ECO:0000318"/>
    <property type="project" value="GO_Central"/>
</dbReference>
<keyword evidence="6" id="KW-0479">Metal-binding</keyword>
<dbReference type="InterPro" id="IPR020084">
    <property type="entry name" value="NUDIX_hydrolase_CS"/>
</dbReference>
<proteinExistence type="inferred from homology"/>
<dbReference type="ZFIN" id="ZDB-GENE-041010-128">
    <property type="gene designation" value="nudt3b"/>
</dbReference>
<dbReference type="OrthoDB" id="2011998at2759"/>
<evidence type="ECO:0000259" key="10">
    <source>
        <dbReference type="PROSITE" id="PS51462"/>
    </source>
</evidence>
<evidence type="ECO:0000256" key="6">
    <source>
        <dbReference type="ARBA" id="ARBA00022723"/>
    </source>
</evidence>
<keyword evidence="7" id="KW-0378">Hydrolase</keyword>
<comment type="subcellular location">
    <subcellularLocation>
        <location evidence="2">Cytoplasm</location>
    </subcellularLocation>
</comment>
<keyword evidence="5" id="KW-0963">Cytoplasm</keyword>
<evidence type="ECO:0000256" key="7">
    <source>
        <dbReference type="ARBA" id="ARBA00022801"/>
    </source>
</evidence>
<dbReference type="PROSITE" id="PS00893">
    <property type="entry name" value="NUDIX_BOX"/>
    <property type="match status" value="1"/>
</dbReference>
<keyword evidence="11" id="KW-1185">Reference proteome</keyword>
<dbReference type="Proteomes" id="UP000000437">
    <property type="component" value="Chromosome 6"/>
</dbReference>
<dbReference type="GO" id="GO:0034431">
    <property type="term" value="F:bis(5'-adenosyl)-hexaphosphatase activity"/>
    <property type="evidence" value="ECO:0000318"/>
    <property type="project" value="GO_Central"/>
</dbReference>
<keyword evidence="8" id="KW-0460">Magnesium</keyword>
<dbReference type="GO" id="GO:0008486">
    <property type="term" value="F:diphosphoinositol-polyphosphate diphosphatase activity"/>
    <property type="evidence" value="ECO:0000318"/>
    <property type="project" value="GO_Central"/>
</dbReference>
<dbReference type="PANTHER" id="PTHR12629:SF5">
    <property type="entry name" value="DIPHOSPHOINOSITOL POLYPHOSPHATE PHOSPHOHYDROLASE 1"/>
    <property type="match status" value="1"/>
</dbReference>
<comment type="similarity">
    <text evidence="3">Belongs to the Nudix hydrolase family. DIPP subfamily.</text>
</comment>
<organism evidence="11 12">
    <name type="scientific">Danio rerio</name>
    <name type="common">Zebrafish</name>
    <name type="synonym">Brachydanio rerio</name>
    <dbReference type="NCBI Taxonomy" id="7955"/>
    <lineage>
        <taxon>Eukaryota</taxon>
        <taxon>Metazoa</taxon>
        <taxon>Chordata</taxon>
        <taxon>Craniata</taxon>
        <taxon>Vertebrata</taxon>
        <taxon>Euteleostomi</taxon>
        <taxon>Actinopterygii</taxon>
        <taxon>Neopterygii</taxon>
        <taxon>Teleostei</taxon>
        <taxon>Ostariophysi</taxon>
        <taxon>Cypriniformes</taxon>
        <taxon>Danionidae</taxon>
        <taxon>Danioninae</taxon>
        <taxon>Danio</taxon>
    </lineage>
</organism>
<feature type="domain" description="Nudix hydrolase" evidence="10">
    <location>
        <begin position="17"/>
        <end position="152"/>
    </location>
</feature>
<evidence type="ECO:0000256" key="5">
    <source>
        <dbReference type="ARBA" id="ARBA00022490"/>
    </source>
</evidence>
<gene>
    <name evidence="12 13" type="primary">nudt3b</name>
    <name evidence="12" type="synonym">zgc:103443</name>
</gene>
<dbReference type="FunCoup" id="A0A8M6Z122">
    <property type="interactions" value="1370"/>
</dbReference>
<dbReference type="SUPFAM" id="SSF55811">
    <property type="entry name" value="Nudix"/>
    <property type="match status" value="1"/>
</dbReference>